<evidence type="ECO:0000256" key="10">
    <source>
        <dbReference type="PIRNR" id="PIRNR003097"/>
    </source>
</evidence>
<keyword evidence="5 10" id="KW-0132">Cell division</keyword>
<evidence type="ECO:0000259" key="12">
    <source>
        <dbReference type="Pfam" id="PF02687"/>
    </source>
</evidence>
<evidence type="ECO:0000259" key="13">
    <source>
        <dbReference type="Pfam" id="PF18075"/>
    </source>
</evidence>
<evidence type="ECO:0000256" key="3">
    <source>
        <dbReference type="ARBA" id="ARBA00021907"/>
    </source>
</evidence>
<evidence type="ECO:0000256" key="1">
    <source>
        <dbReference type="ARBA" id="ARBA00004651"/>
    </source>
</evidence>
<keyword evidence="4 10" id="KW-1003">Cell membrane</keyword>
<evidence type="ECO:0000256" key="2">
    <source>
        <dbReference type="ARBA" id="ARBA00007379"/>
    </source>
</evidence>
<evidence type="ECO:0000313" key="14">
    <source>
        <dbReference type="EMBL" id="PWJ12288.1"/>
    </source>
</evidence>
<evidence type="ECO:0000256" key="5">
    <source>
        <dbReference type="ARBA" id="ARBA00022618"/>
    </source>
</evidence>
<dbReference type="GO" id="GO:0005886">
    <property type="term" value="C:plasma membrane"/>
    <property type="evidence" value="ECO:0007669"/>
    <property type="project" value="UniProtKB-SubCell"/>
</dbReference>
<evidence type="ECO:0000256" key="4">
    <source>
        <dbReference type="ARBA" id="ARBA00022475"/>
    </source>
</evidence>
<feature type="transmembrane region" description="Helical" evidence="11">
    <location>
        <begin position="170"/>
        <end position="190"/>
    </location>
</feature>
<dbReference type="GO" id="GO:0051301">
    <property type="term" value="P:cell division"/>
    <property type="evidence" value="ECO:0007669"/>
    <property type="project" value="UniProtKB-KW"/>
</dbReference>
<comment type="similarity">
    <text evidence="2 10">Belongs to the ABC-4 integral membrane protein family. FtsX subfamily.</text>
</comment>
<evidence type="ECO:0000256" key="9">
    <source>
        <dbReference type="ARBA" id="ARBA00023306"/>
    </source>
</evidence>
<evidence type="ECO:0000256" key="7">
    <source>
        <dbReference type="ARBA" id="ARBA00022989"/>
    </source>
</evidence>
<comment type="subcellular location">
    <subcellularLocation>
        <location evidence="1">Cell membrane</location>
        <topology evidence="1">Multi-pass membrane protein</topology>
    </subcellularLocation>
</comment>
<protein>
    <recommendedName>
        <fullName evidence="3 10">Cell division protein FtsX</fullName>
    </recommendedName>
</protein>
<feature type="domain" description="FtsX extracellular" evidence="13">
    <location>
        <begin position="60"/>
        <end position="152"/>
    </location>
</feature>
<dbReference type="STRING" id="1265.SAMN02910280_1027"/>
<reference evidence="14 15" key="1">
    <citation type="submission" date="2018-05" db="EMBL/GenBank/DDBJ databases">
        <title>The Hungate 1000. A catalogue of reference genomes from the rumen microbiome.</title>
        <authorList>
            <person name="Kelly W."/>
        </authorList>
    </citation>
    <scope>NUCLEOTIDE SEQUENCE [LARGE SCALE GENOMIC DNA]</scope>
    <source>
        <strain evidence="14 15">SAb67</strain>
    </source>
</reference>
<feature type="transmembrane region" description="Helical" evidence="11">
    <location>
        <begin position="275"/>
        <end position="295"/>
    </location>
</feature>
<dbReference type="Proteomes" id="UP000245720">
    <property type="component" value="Unassembled WGS sequence"/>
</dbReference>
<dbReference type="InterPro" id="IPR058204">
    <property type="entry name" value="FtsX_firmicutes-type"/>
</dbReference>
<dbReference type="Pfam" id="PF18075">
    <property type="entry name" value="FtsX_ECD"/>
    <property type="match status" value="1"/>
</dbReference>
<feature type="transmembrane region" description="Helical" evidence="11">
    <location>
        <begin position="227"/>
        <end position="249"/>
    </location>
</feature>
<dbReference type="RefSeq" id="WP_109726743.1">
    <property type="nucleotide sequence ID" value="NZ_CACVSX010000030.1"/>
</dbReference>
<keyword evidence="9 10" id="KW-0131">Cell cycle</keyword>
<evidence type="ECO:0000256" key="6">
    <source>
        <dbReference type="ARBA" id="ARBA00022692"/>
    </source>
</evidence>
<keyword evidence="6 11" id="KW-0812">Transmembrane</keyword>
<sequence length="303" mass="32937">MKLSGIKYLADQGVENIWKNKMMAFATFCVLLISLLLVGIAGLFYINLNSMIKGLGSQNEVVVIMNVGTTEEQNSAAEAAIKELPNIDKVTFISKEDALSRQKANLPNAEKIFDEYIGTDASFMPDGFSVTVKDTDLITETTDKISAIANIQSASASPQVAEFLRELRKVVSLIAGAIIIALAVVSMIIISNTTKASVFARREEIQIMKYVGATNAFIRMPFFVEGMVTGLFAGAGAYFITWAVYRAVYNMITEQGMLMNTFGVKSLIPFSDIRLPLALAYLVFGALIGALGSVVSTRKHIDV</sequence>
<dbReference type="PANTHER" id="PTHR47755">
    <property type="entry name" value="CELL DIVISION PROTEIN FTSX"/>
    <property type="match status" value="1"/>
</dbReference>
<dbReference type="InterPro" id="IPR003838">
    <property type="entry name" value="ABC3_permease_C"/>
</dbReference>
<dbReference type="PANTHER" id="PTHR47755:SF1">
    <property type="entry name" value="CELL DIVISION PROTEIN FTSX"/>
    <property type="match status" value="1"/>
</dbReference>
<dbReference type="AlphaFoldDB" id="A0A315YL58"/>
<dbReference type="InterPro" id="IPR040690">
    <property type="entry name" value="FtsX_ECD"/>
</dbReference>
<dbReference type="PIRSF" id="PIRSF003097">
    <property type="entry name" value="FtsX"/>
    <property type="match status" value="1"/>
</dbReference>
<dbReference type="Pfam" id="PF02687">
    <property type="entry name" value="FtsX"/>
    <property type="match status" value="1"/>
</dbReference>
<dbReference type="EMBL" id="QGDI01000007">
    <property type="protein sequence ID" value="PWJ12288.1"/>
    <property type="molecule type" value="Genomic_DNA"/>
</dbReference>
<gene>
    <name evidence="14" type="ORF">IE37_01979</name>
</gene>
<keyword evidence="7 11" id="KW-1133">Transmembrane helix</keyword>
<accession>A0A315YL58</accession>
<evidence type="ECO:0000256" key="11">
    <source>
        <dbReference type="SAM" id="Phobius"/>
    </source>
</evidence>
<dbReference type="Gene3D" id="3.30.70.3040">
    <property type="match status" value="1"/>
</dbReference>
<dbReference type="InterPro" id="IPR004513">
    <property type="entry name" value="FtsX"/>
</dbReference>
<feature type="domain" description="ABC3 transporter permease C-terminal" evidence="12">
    <location>
        <begin position="177"/>
        <end position="299"/>
    </location>
</feature>
<dbReference type="OrthoDB" id="9812531at2"/>
<comment type="caution">
    <text evidence="14">The sequence shown here is derived from an EMBL/GenBank/DDBJ whole genome shotgun (WGS) entry which is preliminary data.</text>
</comment>
<feature type="transmembrane region" description="Helical" evidence="11">
    <location>
        <begin position="22"/>
        <end position="46"/>
    </location>
</feature>
<name>A0A315YL58_RUMFL</name>
<evidence type="ECO:0000313" key="15">
    <source>
        <dbReference type="Proteomes" id="UP000245720"/>
    </source>
</evidence>
<dbReference type="NCBIfam" id="NF038347">
    <property type="entry name" value="FtsX_Gpos"/>
    <property type="match status" value="1"/>
</dbReference>
<evidence type="ECO:0000256" key="8">
    <source>
        <dbReference type="ARBA" id="ARBA00023136"/>
    </source>
</evidence>
<keyword evidence="8 10" id="KW-0472">Membrane</keyword>
<proteinExistence type="inferred from homology"/>
<comment type="function">
    <text evidence="10">Part of the ABC transporter FtsEX involved in asymmetric cellular division facilitating the initiation of sporulation.</text>
</comment>
<organism evidence="14 15">
    <name type="scientific">Ruminococcus flavefaciens</name>
    <dbReference type="NCBI Taxonomy" id="1265"/>
    <lineage>
        <taxon>Bacteria</taxon>
        <taxon>Bacillati</taxon>
        <taxon>Bacillota</taxon>
        <taxon>Clostridia</taxon>
        <taxon>Eubacteriales</taxon>
        <taxon>Oscillospiraceae</taxon>
        <taxon>Ruminococcus</taxon>
    </lineage>
</organism>